<dbReference type="PANTHER" id="PTHR22604:SF105">
    <property type="entry name" value="TRANS-1,2-DIHYDROBENZENE-1,2-DIOL DEHYDROGENASE"/>
    <property type="match status" value="1"/>
</dbReference>
<gene>
    <name evidence="5" type="ORF">ACFQZ7_01010</name>
</gene>
<dbReference type="InterPro" id="IPR036291">
    <property type="entry name" value="NAD(P)-bd_dom_sf"/>
</dbReference>
<name>A0ABW3E9K7_9LACO</name>
<accession>A0ABW3E9K7</accession>
<dbReference type="InterPro" id="IPR000683">
    <property type="entry name" value="Gfo/Idh/MocA-like_OxRdtase_N"/>
</dbReference>
<evidence type="ECO:0000313" key="5">
    <source>
        <dbReference type="EMBL" id="MFD0896320.1"/>
    </source>
</evidence>
<dbReference type="EMBL" id="JBHTIO010000003">
    <property type="protein sequence ID" value="MFD0896320.1"/>
    <property type="molecule type" value="Genomic_DNA"/>
</dbReference>
<dbReference type="SUPFAM" id="SSF51735">
    <property type="entry name" value="NAD(P)-binding Rossmann-fold domains"/>
    <property type="match status" value="1"/>
</dbReference>
<evidence type="ECO:0000313" key="6">
    <source>
        <dbReference type="Proteomes" id="UP001597104"/>
    </source>
</evidence>
<dbReference type="InterPro" id="IPR050984">
    <property type="entry name" value="Gfo/Idh/MocA_domain"/>
</dbReference>
<organism evidence="5 6">
    <name type="scientific">Loigolactobacillus binensis</name>
    <dbReference type="NCBI Taxonomy" id="2559922"/>
    <lineage>
        <taxon>Bacteria</taxon>
        <taxon>Bacillati</taxon>
        <taxon>Bacillota</taxon>
        <taxon>Bacilli</taxon>
        <taxon>Lactobacillales</taxon>
        <taxon>Lactobacillaceae</taxon>
        <taxon>Loigolactobacillus</taxon>
    </lineage>
</organism>
<comment type="caution">
    <text evidence="5">The sequence shown here is derived from an EMBL/GenBank/DDBJ whole genome shotgun (WGS) entry which is preliminary data.</text>
</comment>
<sequence>MTQKIINYGIMGAAQIAPRFLAGLKEAGGAKALAIATRQFTTARYFAENHAIPRAYGSYTELVNDPDLDAIYIPLYNGGHYAGAKLALSHGKNVLLEKPFTLTVAQAQELFTLAQQQQVTLMAAQKAVFLPLTQKIKQLVTAGTLGTITWIDAQSYHPGGTDVAWFRDLAAGGGTFRGSGAYPLDYIQYLLGQHFIDYTGNCQPQAPEVDRQSNVVLKTDQNVLVSLAITSINPLHSRLIIYGTQGKIVIPNYWKATTATLYSIDGATTNFKVEQNSEFIFEIQHFNQLLRQHQLISSTMTPAITCRTVAIMEQLYQKWTTTD</sequence>
<keyword evidence="2" id="KW-0560">Oxidoreductase</keyword>
<evidence type="ECO:0000256" key="1">
    <source>
        <dbReference type="ARBA" id="ARBA00010928"/>
    </source>
</evidence>
<dbReference type="RefSeq" id="WP_137638042.1">
    <property type="nucleotide sequence ID" value="NZ_BJDN01000017.1"/>
</dbReference>
<protein>
    <submittedName>
        <fullName evidence="5">Gfo/Idh/MocA family protein</fullName>
    </submittedName>
</protein>
<dbReference type="Gene3D" id="3.40.50.720">
    <property type="entry name" value="NAD(P)-binding Rossmann-like Domain"/>
    <property type="match status" value="1"/>
</dbReference>
<dbReference type="Pfam" id="PF22725">
    <property type="entry name" value="GFO_IDH_MocA_C3"/>
    <property type="match status" value="1"/>
</dbReference>
<dbReference type="Proteomes" id="UP001597104">
    <property type="component" value="Unassembled WGS sequence"/>
</dbReference>
<proteinExistence type="inferred from homology"/>
<evidence type="ECO:0000256" key="2">
    <source>
        <dbReference type="ARBA" id="ARBA00023002"/>
    </source>
</evidence>
<reference evidence="6" key="1">
    <citation type="journal article" date="2019" name="Int. J. Syst. Evol. Microbiol.">
        <title>The Global Catalogue of Microorganisms (GCM) 10K type strain sequencing project: providing services to taxonomists for standard genome sequencing and annotation.</title>
        <authorList>
            <consortium name="The Broad Institute Genomics Platform"/>
            <consortium name="The Broad Institute Genome Sequencing Center for Infectious Disease"/>
            <person name="Wu L."/>
            <person name="Ma J."/>
        </authorList>
    </citation>
    <scope>NUCLEOTIDE SEQUENCE [LARGE SCALE GENOMIC DNA]</scope>
    <source>
        <strain evidence="6">CCM 8925</strain>
    </source>
</reference>
<dbReference type="Pfam" id="PF01408">
    <property type="entry name" value="GFO_IDH_MocA"/>
    <property type="match status" value="1"/>
</dbReference>
<dbReference type="SUPFAM" id="SSF55347">
    <property type="entry name" value="Glyceraldehyde-3-phosphate dehydrogenase-like, C-terminal domain"/>
    <property type="match status" value="1"/>
</dbReference>
<feature type="domain" description="GFO/IDH/MocA-like oxidoreductase" evidence="4">
    <location>
        <begin position="134"/>
        <end position="248"/>
    </location>
</feature>
<dbReference type="Gene3D" id="3.30.360.10">
    <property type="entry name" value="Dihydrodipicolinate Reductase, domain 2"/>
    <property type="match status" value="1"/>
</dbReference>
<feature type="domain" description="Gfo/Idh/MocA-like oxidoreductase N-terminal" evidence="3">
    <location>
        <begin position="6"/>
        <end position="123"/>
    </location>
</feature>
<dbReference type="PANTHER" id="PTHR22604">
    <property type="entry name" value="OXIDOREDUCTASES"/>
    <property type="match status" value="1"/>
</dbReference>
<comment type="similarity">
    <text evidence="1">Belongs to the Gfo/Idh/MocA family.</text>
</comment>
<keyword evidence="6" id="KW-1185">Reference proteome</keyword>
<evidence type="ECO:0000259" key="4">
    <source>
        <dbReference type="Pfam" id="PF22725"/>
    </source>
</evidence>
<dbReference type="InterPro" id="IPR055170">
    <property type="entry name" value="GFO_IDH_MocA-like_dom"/>
</dbReference>
<evidence type="ECO:0000259" key="3">
    <source>
        <dbReference type="Pfam" id="PF01408"/>
    </source>
</evidence>